<reference evidence="3" key="1">
    <citation type="submission" date="2025-08" db="UniProtKB">
        <authorList>
            <consortium name="Ensembl"/>
        </authorList>
    </citation>
    <scope>IDENTIFICATION</scope>
</reference>
<keyword evidence="4" id="KW-1185">Reference proteome</keyword>
<dbReference type="AlphaFoldDB" id="A0A9J8DDM5"/>
<dbReference type="PANTHER" id="PTHR28495:SF1">
    <property type="entry name" value="GENE, 17266-RELATED"/>
    <property type="match status" value="1"/>
</dbReference>
<feature type="compositionally biased region" description="Polar residues" evidence="1">
    <location>
        <begin position="400"/>
        <end position="409"/>
    </location>
</feature>
<dbReference type="InterPro" id="IPR031643">
    <property type="entry name" value="DUF4708"/>
</dbReference>
<feature type="region of interest" description="Disordered" evidence="1">
    <location>
        <begin position="350"/>
        <end position="409"/>
    </location>
</feature>
<feature type="compositionally biased region" description="Polar residues" evidence="1">
    <location>
        <begin position="357"/>
        <end position="366"/>
    </location>
</feature>
<evidence type="ECO:0000313" key="3">
    <source>
        <dbReference type="Ensembl" id="ENSCCRP00000176426.1"/>
    </source>
</evidence>
<name>A0A9J8DDM5_CYPCA</name>
<protein>
    <recommendedName>
        <fullName evidence="2">DUF4708 domain-containing protein</fullName>
    </recommendedName>
</protein>
<dbReference type="GeneTree" id="ENSGT00390000007627"/>
<sequence length="652" mass="72547">MSGTQSLVFLSLPELRNLCCVNLFFPNSCDETDSRNKQVKTCRELVLLHSDVVASPVLGNFGGITVIMTIAFYKSGIIQAFAHKHGLQLNPPQRVFPAILQTCLSYSVTARLAPKWNKAGQYLIAGKDFLSDSGKRNAVVLELSLTETQLCVSVEANTVRLPPAVIKDFDIPAPVVKNFFHNNDAVLDIVMPNNWCHVLPSMKKGQIISISRRIPQQSPFQSYMEFQKQWNNMYGYQLPSVSEEEVVYCSVYFKPIGDKLFTYPLCCIRTQPVQCFPRVDLQGVLGTFLSDLQAGLERVCGFSVQMTCKPCYYSYELNRPDTQRFGSLPSNVTTENSSRAVLNQLPSSCPRDAGQHHYSQCDSTGKQTEKKKRSSLDSSVDQKDWTSSNLATQSSSSHTNVHFTHIQSRSALPRPKLVPIFKNKSHTRHVNVTEMLAVKQQQGPEAQKRTAVIRPLSSTCLSSSSRPHCFTPPASSNQFSRPPALERITLPFSKSKEKTNSGVNVIIPTLPLVLMQPHIMPEIPSNRGGDTFESKPKRLKSVQDVEVYATSNQLSKVSSATLQTWLKSRGINVRSKEKKEELVSKRCKLWEKSFSKCSTISRKLRATRGTISLAVIVFSCPLQGLGEGLSVSSSSENMCWSHACPATKYSTA</sequence>
<dbReference type="Proteomes" id="UP001108240">
    <property type="component" value="Unplaced"/>
</dbReference>
<dbReference type="Pfam" id="PF15813">
    <property type="entry name" value="DUF4708"/>
    <property type="match status" value="1"/>
</dbReference>
<dbReference type="Ensembl" id="ENSCCRT00000171894.1">
    <property type="protein sequence ID" value="ENSCCRP00000176426.1"/>
    <property type="gene ID" value="ENSCCRG00000022488.2"/>
</dbReference>
<dbReference type="OMA" id="WYIQGRD"/>
<evidence type="ECO:0000259" key="2">
    <source>
        <dbReference type="Pfam" id="PF15813"/>
    </source>
</evidence>
<reference evidence="3" key="2">
    <citation type="submission" date="2025-09" db="UniProtKB">
        <authorList>
            <consortium name="Ensembl"/>
        </authorList>
    </citation>
    <scope>IDENTIFICATION</scope>
</reference>
<organism evidence="3 4">
    <name type="scientific">Cyprinus carpio carpio</name>
    <dbReference type="NCBI Taxonomy" id="630221"/>
    <lineage>
        <taxon>Eukaryota</taxon>
        <taxon>Metazoa</taxon>
        <taxon>Chordata</taxon>
        <taxon>Craniata</taxon>
        <taxon>Vertebrata</taxon>
        <taxon>Euteleostomi</taxon>
        <taxon>Actinopterygii</taxon>
        <taxon>Neopterygii</taxon>
        <taxon>Teleostei</taxon>
        <taxon>Ostariophysi</taxon>
        <taxon>Cypriniformes</taxon>
        <taxon>Cyprinidae</taxon>
        <taxon>Cyprininae</taxon>
        <taxon>Cyprinus</taxon>
    </lineage>
</organism>
<dbReference type="PANTHER" id="PTHR28495">
    <property type="entry name" value="HYPOTHETICAL PROTEIN LOC100359752"/>
    <property type="match status" value="1"/>
</dbReference>
<feature type="compositionally biased region" description="Low complexity" evidence="1">
    <location>
        <begin position="386"/>
        <end position="399"/>
    </location>
</feature>
<evidence type="ECO:0000313" key="4">
    <source>
        <dbReference type="Proteomes" id="UP001108240"/>
    </source>
</evidence>
<proteinExistence type="predicted"/>
<evidence type="ECO:0000256" key="1">
    <source>
        <dbReference type="SAM" id="MobiDB-lite"/>
    </source>
</evidence>
<accession>A0A9J8DDM5</accession>
<feature type="domain" description="DUF4708" evidence="2">
    <location>
        <begin position="5"/>
        <end position="277"/>
    </location>
</feature>